<organism evidence="2">
    <name type="scientific">Pyricularia oryzae (strain Y34)</name>
    <name type="common">Rice blast fungus</name>
    <name type="synonym">Magnaporthe oryzae</name>
    <dbReference type="NCBI Taxonomy" id="1143189"/>
    <lineage>
        <taxon>Eukaryota</taxon>
        <taxon>Fungi</taxon>
        <taxon>Dikarya</taxon>
        <taxon>Ascomycota</taxon>
        <taxon>Pezizomycotina</taxon>
        <taxon>Sordariomycetes</taxon>
        <taxon>Sordariomycetidae</taxon>
        <taxon>Magnaporthales</taxon>
        <taxon>Pyriculariaceae</taxon>
        <taxon>Pyricularia</taxon>
    </lineage>
</organism>
<dbReference type="PANTHER" id="PTHR24148:SF64">
    <property type="entry name" value="HETEROKARYON INCOMPATIBILITY DOMAIN-CONTAINING PROTEIN"/>
    <property type="match status" value="1"/>
</dbReference>
<dbReference type="PANTHER" id="PTHR24148">
    <property type="entry name" value="ANKYRIN REPEAT DOMAIN-CONTAINING PROTEIN 39 HOMOLOG-RELATED"/>
    <property type="match status" value="1"/>
</dbReference>
<accession>A0AA97PB49</accession>
<gene>
    <name evidence="2" type="ORF">OOU_Y34scaffold00005g1</name>
</gene>
<evidence type="ECO:0000313" key="2">
    <source>
        <dbReference type="EMBL" id="ELQ45146.1"/>
    </source>
</evidence>
<dbReference type="InterPro" id="IPR010730">
    <property type="entry name" value="HET"/>
</dbReference>
<dbReference type="Proteomes" id="UP000011086">
    <property type="component" value="Unassembled WGS sequence"/>
</dbReference>
<name>A0AA97PB49_PYRO3</name>
<proteinExistence type="predicted"/>
<dbReference type="EMBL" id="JH793450">
    <property type="protein sequence ID" value="ELQ45146.1"/>
    <property type="molecule type" value="Genomic_DNA"/>
</dbReference>
<feature type="domain" description="Heterokaryon incompatibility" evidence="1">
    <location>
        <begin position="97"/>
        <end position="257"/>
    </location>
</feature>
<dbReference type="Pfam" id="PF06985">
    <property type="entry name" value="HET"/>
    <property type="match status" value="1"/>
</dbReference>
<sequence>MAVSTQAQLPLLPYRSHRTPHLGSNVGVEGSVIWLVWPLLVPVQKIEPPFTLSMERYRYIPLSSTCQIRHLRLFAGRADDELSGELFHTSLNCAPRFTALSYAWGDPKPRKAVRCCGLIAEVGSSLHSALRHLRGPDDDIILWADALCIDQENIPERNEQVKMMGDIYASAISTAIWLGEESDEVKMAFGWLRNFNKAMYSWESNQQAWKHDSEFIDKHHAEAILQSAFGNCKVLAFKNIWALLDCPWFTRKWVIQELVKSRMPVLVSGRNCIPWPFLSAWLRFIRKCTVQYEDFRLFCPRPFEADSKVLGICELRATLLWRIANQDTPLLLFLLTRTLQFRCRDPRDHVFALMGIASDAERFPLPDYGKKTEDVFRQLAYACVSDTMNLKLLWSLLSSTPLEKRLHSWAPDLEKGVAECDGGVLPTQFSVQQERDYNAGGKSFPEPQLDRGRNLLKMVGRIVDKIQLLGSDNRSLINAKTVEGIMKRSDFRTFGQNLQLLLQQKYQWLEECIAIAAKTISREDAEEAFKNALLSDKMVNEEAPQSLAVARREFSTCMRLMKEEACSGQLWFLAALNRLSLESGYLLENMISDKLQRRFGGTEGRRIGWLPPVAEERDFICIFDGMELPCHSSSG</sequence>
<reference evidence="2" key="1">
    <citation type="journal article" date="2012" name="PLoS Genet.">
        <title>Comparative analysis of the genomes of two field isolates of the rice blast fungus Magnaporthe oryzae.</title>
        <authorList>
            <person name="Xue M."/>
            <person name="Yang J."/>
            <person name="Li Z."/>
            <person name="Hu S."/>
            <person name="Yao N."/>
            <person name="Dean R.A."/>
            <person name="Zhao W."/>
            <person name="Shen M."/>
            <person name="Zhang H."/>
            <person name="Li C."/>
            <person name="Liu L."/>
            <person name="Cao L."/>
            <person name="Xu X."/>
            <person name="Xing Y."/>
            <person name="Hsiang T."/>
            <person name="Zhang Z."/>
            <person name="Xu J.R."/>
            <person name="Peng Y.L."/>
        </authorList>
    </citation>
    <scope>NUCLEOTIDE SEQUENCE</scope>
    <source>
        <strain evidence="2">Y34</strain>
    </source>
</reference>
<dbReference type="AlphaFoldDB" id="A0AA97PB49"/>
<evidence type="ECO:0000259" key="1">
    <source>
        <dbReference type="Pfam" id="PF06985"/>
    </source>
</evidence>
<dbReference type="InterPro" id="IPR052895">
    <property type="entry name" value="HetReg/Transcr_Mod"/>
</dbReference>
<protein>
    <recommendedName>
        <fullName evidence="1">Heterokaryon incompatibility domain-containing protein</fullName>
    </recommendedName>
</protein>